<dbReference type="Proteomes" id="UP000310017">
    <property type="component" value="Chromosome"/>
</dbReference>
<evidence type="ECO:0000313" key="3">
    <source>
        <dbReference type="Proteomes" id="UP000310017"/>
    </source>
</evidence>
<evidence type="ECO:0000313" key="2">
    <source>
        <dbReference type="EMBL" id="QCX00615.1"/>
    </source>
</evidence>
<proteinExistence type="predicted"/>
<dbReference type="RefSeq" id="WP_138852960.1">
    <property type="nucleotide sequence ID" value="NZ_CP040710.1"/>
</dbReference>
<feature type="chain" id="PRO_5022745654" description="Outer membrane protein beta-barrel domain-containing protein" evidence="1">
    <location>
        <begin position="27"/>
        <end position="224"/>
    </location>
</feature>
<protein>
    <recommendedName>
        <fullName evidence="4">Outer membrane protein beta-barrel domain-containing protein</fullName>
    </recommendedName>
</protein>
<dbReference type="EMBL" id="CP040710">
    <property type="protein sequence ID" value="QCX00615.1"/>
    <property type="molecule type" value="Genomic_DNA"/>
</dbReference>
<dbReference type="InterPro" id="IPR036709">
    <property type="entry name" value="Autotransporte_beta_dom_sf"/>
</dbReference>
<organism evidence="2 3">
    <name type="scientific">Aggregatimonas sangjinii</name>
    <dbReference type="NCBI Taxonomy" id="2583587"/>
    <lineage>
        <taxon>Bacteria</taxon>
        <taxon>Pseudomonadati</taxon>
        <taxon>Bacteroidota</taxon>
        <taxon>Flavobacteriia</taxon>
        <taxon>Flavobacteriales</taxon>
        <taxon>Flavobacteriaceae</taxon>
        <taxon>Aggregatimonas</taxon>
    </lineage>
</organism>
<keyword evidence="1" id="KW-0732">Signal</keyword>
<evidence type="ECO:0000256" key="1">
    <source>
        <dbReference type="SAM" id="SignalP"/>
    </source>
</evidence>
<name>A0A5B7SPL6_9FLAO</name>
<dbReference type="OrthoDB" id="978497at2"/>
<reference evidence="2 3" key="1">
    <citation type="submission" date="2019-05" db="EMBL/GenBank/DDBJ databases">
        <title>Genome sequencing of F202Z8.</title>
        <authorList>
            <person name="Kwon Y.M."/>
        </authorList>
    </citation>
    <scope>NUCLEOTIDE SEQUENCE [LARGE SCALE GENOMIC DNA]</scope>
    <source>
        <strain evidence="2 3">F202Z8</strain>
    </source>
</reference>
<feature type="signal peptide" evidence="1">
    <location>
        <begin position="1"/>
        <end position="26"/>
    </location>
</feature>
<dbReference type="KEGG" id="asag:FGM00_11060"/>
<evidence type="ECO:0008006" key="4">
    <source>
        <dbReference type="Google" id="ProtNLM"/>
    </source>
</evidence>
<accession>A0A5B7SPL6</accession>
<dbReference type="AlphaFoldDB" id="A0A5B7SPL6"/>
<gene>
    <name evidence="2" type="ORF">FGM00_11060</name>
</gene>
<keyword evidence="3" id="KW-1185">Reference proteome</keyword>
<dbReference type="SUPFAM" id="SSF103515">
    <property type="entry name" value="Autotransporter"/>
    <property type="match status" value="1"/>
</dbReference>
<sequence>MTKFPCVLRQFLLLSGLLFLVQSATAQVIGDSLDTPFRKGRWLTGLSGSISSNTNKTGISEEKTITNEFGLNFSTGRFIKDRWLLGGKINTDRASSAGSVDRATESLFIGPFVSHYLSTNERGSLFTTLSTGYVRYREETQLNTLQASTELSSEGGGFGTLVGLGYSYVIHDKIAFDIGFNLNLFWIGVDQEELPSGMISSQNIAISNIAFTFGFNVILDDFFF</sequence>